<dbReference type="PIRSF" id="PIRSF001439">
    <property type="entry name" value="CryM"/>
    <property type="match status" value="1"/>
</dbReference>
<reference evidence="2 3" key="1">
    <citation type="submission" date="2019-03" db="EMBL/GenBank/DDBJ databases">
        <title>Genomic Encyclopedia of Type Strains, Phase IV (KMG-IV): sequencing the most valuable type-strain genomes for metagenomic binning, comparative biology and taxonomic classification.</title>
        <authorList>
            <person name="Goeker M."/>
        </authorList>
    </citation>
    <scope>NUCLEOTIDE SEQUENCE [LARGE SCALE GENOMIC DNA]</scope>
    <source>
        <strain evidence="2 3">DSM 45765</strain>
    </source>
</reference>
<comment type="caution">
    <text evidence="2">The sequence shown here is derived from an EMBL/GenBank/DDBJ whole genome shotgun (WGS) entry which is preliminary data.</text>
</comment>
<dbReference type="GO" id="GO:0019752">
    <property type="term" value="P:carboxylic acid metabolic process"/>
    <property type="evidence" value="ECO:0007669"/>
    <property type="project" value="UniProtKB-ARBA"/>
</dbReference>
<dbReference type="Proteomes" id="UP000294911">
    <property type="component" value="Unassembled WGS sequence"/>
</dbReference>
<dbReference type="Gene3D" id="3.30.1780.10">
    <property type="entry name" value="ornithine cyclodeaminase, domain 1"/>
    <property type="match status" value="1"/>
</dbReference>
<dbReference type="SUPFAM" id="SSF51735">
    <property type="entry name" value="NAD(P)-binding Rossmann-fold domains"/>
    <property type="match status" value="1"/>
</dbReference>
<organism evidence="2 3">
    <name type="scientific">Tamaricihabitans halophyticus</name>
    <dbReference type="NCBI Taxonomy" id="1262583"/>
    <lineage>
        <taxon>Bacteria</taxon>
        <taxon>Bacillati</taxon>
        <taxon>Actinomycetota</taxon>
        <taxon>Actinomycetes</taxon>
        <taxon>Pseudonocardiales</taxon>
        <taxon>Pseudonocardiaceae</taxon>
        <taxon>Tamaricihabitans</taxon>
    </lineage>
</organism>
<dbReference type="OrthoDB" id="4311033at2"/>
<evidence type="ECO:0000313" key="2">
    <source>
        <dbReference type="EMBL" id="TCP55016.1"/>
    </source>
</evidence>
<comment type="similarity">
    <text evidence="1">Belongs to the ornithine cyclodeaminase/mu-crystallin family.</text>
</comment>
<evidence type="ECO:0000313" key="3">
    <source>
        <dbReference type="Proteomes" id="UP000294911"/>
    </source>
</evidence>
<dbReference type="Gene3D" id="3.40.50.720">
    <property type="entry name" value="NAD(P)-binding Rossmann-like Domain"/>
    <property type="match status" value="1"/>
</dbReference>
<dbReference type="NCBIfam" id="NF004793">
    <property type="entry name" value="PRK06141.1"/>
    <property type="match status" value="1"/>
</dbReference>
<dbReference type="FunFam" id="3.40.50.720:FF:000311">
    <property type="entry name" value="Ornithine cyclodeaminase"/>
    <property type="match status" value="1"/>
</dbReference>
<gene>
    <name evidence="2" type="ORF">EV191_102228</name>
</gene>
<dbReference type="Pfam" id="PF02423">
    <property type="entry name" value="OCD_Mu_crystall"/>
    <property type="match status" value="1"/>
</dbReference>
<accession>A0A4V2SUL2</accession>
<keyword evidence="3" id="KW-1185">Reference proteome</keyword>
<evidence type="ECO:0000256" key="1">
    <source>
        <dbReference type="ARBA" id="ARBA00008903"/>
    </source>
</evidence>
<dbReference type="RefSeq" id="WP_132876401.1">
    <property type="nucleotide sequence ID" value="NZ_SLXQ01000002.1"/>
</dbReference>
<dbReference type="EMBL" id="SLXQ01000002">
    <property type="protein sequence ID" value="TCP55016.1"/>
    <property type="molecule type" value="Genomic_DNA"/>
</dbReference>
<dbReference type="InterPro" id="IPR023401">
    <property type="entry name" value="ODC_N"/>
</dbReference>
<dbReference type="GO" id="GO:0005737">
    <property type="term" value="C:cytoplasm"/>
    <property type="evidence" value="ECO:0007669"/>
    <property type="project" value="TreeGrafter"/>
</dbReference>
<dbReference type="InterPro" id="IPR003462">
    <property type="entry name" value="ODC_Mu_crystall"/>
</dbReference>
<name>A0A4V2SUL2_9PSEU</name>
<proteinExistence type="inferred from homology"/>
<dbReference type="PANTHER" id="PTHR13812:SF19">
    <property type="entry name" value="KETIMINE REDUCTASE MU-CRYSTALLIN"/>
    <property type="match status" value="1"/>
</dbReference>
<sequence>MLSVSAEDTARALNFDALIPALREGFVRDAHTPNRHHHAIDGSSDATLLLMPSWTEGGYLGVKLVNVFPANSEAGQPALSSVYILASAVTGEHLAVLDGNELTRRRTTGTAALGASYLARSDSAVLLIVGAGHIGSVAAEAYAAVRDIRTVLVYNRTAAVAEQLVAELGQRGMPAKQVTDLSAAVPEADIISCATLATEPIISGELLRPGTHIDLIGSFRPTMREVDDECIRRATVYIDSPVAFEEAGDIAQPVAAGVLDPAAVAGTLPELCRGELAGREHDDQITVFKTVGTGLADLAAATLVYRSVR</sequence>
<dbReference type="InterPro" id="IPR036291">
    <property type="entry name" value="NAD(P)-bd_dom_sf"/>
</dbReference>
<dbReference type="PANTHER" id="PTHR13812">
    <property type="entry name" value="KETIMINE REDUCTASE MU-CRYSTALLIN"/>
    <property type="match status" value="1"/>
</dbReference>
<protein>
    <submittedName>
        <fullName evidence="2">Ornithine cyclodeaminase</fullName>
    </submittedName>
</protein>
<dbReference type="GO" id="GO:0016491">
    <property type="term" value="F:oxidoreductase activity"/>
    <property type="evidence" value="ECO:0007669"/>
    <property type="project" value="UniProtKB-ARBA"/>
</dbReference>
<dbReference type="AlphaFoldDB" id="A0A4V2SUL2"/>